<name>A0AAV6K9A7_9ERIC</name>
<dbReference type="EMBL" id="JACTNZ010000005">
    <property type="protein sequence ID" value="KAG5549055.1"/>
    <property type="molecule type" value="Genomic_DNA"/>
</dbReference>
<dbReference type="InterPro" id="IPR036397">
    <property type="entry name" value="RNaseH_sf"/>
</dbReference>
<dbReference type="GO" id="GO:0003676">
    <property type="term" value="F:nucleic acid binding"/>
    <property type="evidence" value="ECO:0007669"/>
    <property type="project" value="InterPro"/>
</dbReference>
<organism evidence="2 3">
    <name type="scientific">Rhododendron griersonianum</name>
    <dbReference type="NCBI Taxonomy" id="479676"/>
    <lineage>
        <taxon>Eukaryota</taxon>
        <taxon>Viridiplantae</taxon>
        <taxon>Streptophyta</taxon>
        <taxon>Embryophyta</taxon>
        <taxon>Tracheophyta</taxon>
        <taxon>Spermatophyta</taxon>
        <taxon>Magnoliopsida</taxon>
        <taxon>eudicotyledons</taxon>
        <taxon>Gunneridae</taxon>
        <taxon>Pentapetalae</taxon>
        <taxon>asterids</taxon>
        <taxon>Ericales</taxon>
        <taxon>Ericaceae</taxon>
        <taxon>Ericoideae</taxon>
        <taxon>Rhodoreae</taxon>
        <taxon>Rhododendron</taxon>
    </lineage>
</organism>
<evidence type="ECO:0000313" key="3">
    <source>
        <dbReference type="Proteomes" id="UP000823749"/>
    </source>
</evidence>
<proteinExistence type="predicted"/>
<dbReference type="CDD" id="cd06222">
    <property type="entry name" value="RNase_H_like"/>
    <property type="match status" value="1"/>
</dbReference>
<dbReference type="AlphaFoldDB" id="A0AAV6K9A7"/>
<evidence type="ECO:0000313" key="2">
    <source>
        <dbReference type="EMBL" id="KAG5549055.1"/>
    </source>
</evidence>
<evidence type="ECO:0000259" key="1">
    <source>
        <dbReference type="Pfam" id="PF13456"/>
    </source>
</evidence>
<dbReference type="Proteomes" id="UP000823749">
    <property type="component" value="Chromosome 5"/>
</dbReference>
<dbReference type="GO" id="GO:0004523">
    <property type="term" value="F:RNA-DNA hybrid ribonuclease activity"/>
    <property type="evidence" value="ECO:0007669"/>
    <property type="project" value="InterPro"/>
</dbReference>
<dbReference type="InterPro" id="IPR012337">
    <property type="entry name" value="RNaseH-like_sf"/>
</dbReference>
<gene>
    <name evidence="2" type="ORF">RHGRI_014428</name>
</gene>
<dbReference type="InterPro" id="IPR002156">
    <property type="entry name" value="RNaseH_domain"/>
</dbReference>
<protein>
    <recommendedName>
        <fullName evidence="1">RNase H type-1 domain-containing protein</fullName>
    </recommendedName>
</protein>
<dbReference type="PANTHER" id="PTHR47723:SF19">
    <property type="entry name" value="POLYNUCLEOTIDYL TRANSFERASE, RIBONUCLEASE H-LIKE SUPERFAMILY PROTEIN"/>
    <property type="match status" value="1"/>
</dbReference>
<dbReference type="Pfam" id="PF13456">
    <property type="entry name" value="RVT_3"/>
    <property type="match status" value="1"/>
</dbReference>
<dbReference type="SUPFAM" id="SSF53098">
    <property type="entry name" value="Ribonuclease H-like"/>
    <property type="match status" value="1"/>
</dbReference>
<dbReference type="InterPro" id="IPR053151">
    <property type="entry name" value="RNase_H-like"/>
</dbReference>
<dbReference type="InterPro" id="IPR044730">
    <property type="entry name" value="RNase_H-like_dom_plant"/>
</dbReference>
<reference evidence="2" key="1">
    <citation type="submission" date="2020-08" db="EMBL/GenBank/DDBJ databases">
        <title>Plant Genome Project.</title>
        <authorList>
            <person name="Zhang R.-G."/>
        </authorList>
    </citation>
    <scope>NUCLEOTIDE SEQUENCE</scope>
    <source>
        <strain evidence="2">WSP0</strain>
        <tissue evidence="2">Leaf</tissue>
    </source>
</reference>
<comment type="caution">
    <text evidence="2">The sequence shown here is derived from an EMBL/GenBank/DDBJ whole genome shotgun (WGS) entry which is preliminary data.</text>
</comment>
<sequence length="148" mass="16410">MTTQDSCPRCNASPEDINHLFRACFKAVDLWGATAFGQIMRGNLDSSIVVWFGKNLQKSKLIELNVDGCWYSAKRNAGIGRIFRDTKGTWILGFYGKLNAESSTTVEIWSIYRGLTIILEKGLVNVDIESDSLVVVNLVNEGNPGNHP</sequence>
<accession>A0AAV6K9A7</accession>
<dbReference type="Gene3D" id="3.30.420.10">
    <property type="entry name" value="Ribonuclease H-like superfamily/Ribonuclease H"/>
    <property type="match status" value="1"/>
</dbReference>
<keyword evidence="3" id="KW-1185">Reference proteome</keyword>
<feature type="domain" description="RNase H type-1" evidence="1">
    <location>
        <begin position="65"/>
        <end position="146"/>
    </location>
</feature>
<dbReference type="PANTHER" id="PTHR47723">
    <property type="entry name" value="OS05G0353850 PROTEIN"/>
    <property type="match status" value="1"/>
</dbReference>